<dbReference type="SMART" id="SM00342">
    <property type="entry name" value="HTH_ARAC"/>
    <property type="match status" value="1"/>
</dbReference>
<dbReference type="GO" id="GO:0003700">
    <property type="term" value="F:DNA-binding transcription factor activity"/>
    <property type="evidence" value="ECO:0007669"/>
    <property type="project" value="InterPro"/>
</dbReference>
<dbReference type="InterPro" id="IPR018060">
    <property type="entry name" value="HTH_AraC"/>
</dbReference>
<dbReference type="InterPro" id="IPR054015">
    <property type="entry name" value="ExsA-like_N"/>
</dbReference>
<organism evidence="5 6">
    <name type="scientific">Chitinophaga filiformis</name>
    <name type="common">Myxococcus filiformis</name>
    <name type="synonym">Flexibacter filiformis</name>
    <dbReference type="NCBI Taxonomy" id="104663"/>
    <lineage>
        <taxon>Bacteria</taxon>
        <taxon>Pseudomonadati</taxon>
        <taxon>Bacteroidota</taxon>
        <taxon>Chitinophagia</taxon>
        <taxon>Chitinophagales</taxon>
        <taxon>Chitinophagaceae</taxon>
        <taxon>Chitinophaga</taxon>
    </lineage>
</organism>
<dbReference type="STRING" id="104663.SAMN04488121_102905"/>
<dbReference type="Gene3D" id="1.10.10.60">
    <property type="entry name" value="Homeodomain-like"/>
    <property type="match status" value="2"/>
</dbReference>
<dbReference type="PROSITE" id="PS01124">
    <property type="entry name" value="HTH_ARAC_FAMILY_2"/>
    <property type="match status" value="1"/>
</dbReference>
<sequence>MLLEEHMLLYVSQGQNRITHGKESYLVKQHEMLLLRKNSLIQYDKTLSFEHNGMYSSVLFFLKDEFLQDFIRVANIKDITTKETVKIAVKPVNERMQKFFESVVPYFSEPDNVEEGLLRIKMLELLYDVAAADKNLLQQLLQMKKPVKSDLTEIVEENFANPITIEQLAYLSGRSLASFKRDFNDLYNMPPSDWIRIKRLNKAKEALEKTDLPILDICYMVGFENPSHFSRIFKEHFGYSPSAARQSDIDERAK</sequence>
<dbReference type="InterPro" id="IPR009057">
    <property type="entry name" value="Homeodomain-like_sf"/>
</dbReference>
<name>A0A1G7NT76_CHIFI</name>
<dbReference type="InterPro" id="IPR018062">
    <property type="entry name" value="HTH_AraC-typ_CS"/>
</dbReference>
<evidence type="ECO:0000259" key="4">
    <source>
        <dbReference type="PROSITE" id="PS01124"/>
    </source>
</evidence>
<evidence type="ECO:0000256" key="2">
    <source>
        <dbReference type="ARBA" id="ARBA00023125"/>
    </source>
</evidence>
<dbReference type="PANTHER" id="PTHR43280">
    <property type="entry name" value="ARAC-FAMILY TRANSCRIPTIONAL REGULATOR"/>
    <property type="match status" value="1"/>
</dbReference>
<dbReference type="GO" id="GO:0043565">
    <property type="term" value="F:sequence-specific DNA binding"/>
    <property type="evidence" value="ECO:0007669"/>
    <property type="project" value="InterPro"/>
</dbReference>
<dbReference type="PANTHER" id="PTHR43280:SF2">
    <property type="entry name" value="HTH-TYPE TRANSCRIPTIONAL REGULATOR EXSA"/>
    <property type="match status" value="1"/>
</dbReference>
<keyword evidence="1" id="KW-0805">Transcription regulation</keyword>
<reference evidence="5 6" key="1">
    <citation type="submission" date="2016-10" db="EMBL/GenBank/DDBJ databases">
        <authorList>
            <person name="de Groot N.N."/>
        </authorList>
    </citation>
    <scope>NUCLEOTIDE SEQUENCE [LARGE SCALE GENOMIC DNA]</scope>
    <source>
        <strain evidence="5 6">DSM 527</strain>
    </source>
</reference>
<gene>
    <name evidence="5" type="ORF">SAMN04488121_102905</name>
</gene>
<feature type="domain" description="HTH araC/xylS-type" evidence="4">
    <location>
        <begin position="149"/>
        <end position="247"/>
    </location>
</feature>
<evidence type="ECO:0000256" key="3">
    <source>
        <dbReference type="ARBA" id="ARBA00023163"/>
    </source>
</evidence>
<dbReference type="Pfam" id="PF22200">
    <property type="entry name" value="ExsA_N"/>
    <property type="match status" value="1"/>
</dbReference>
<protein>
    <submittedName>
        <fullName evidence="5">AraC-type DNA-binding protein</fullName>
    </submittedName>
</protein>
<dbReference type="Proteomes" id="UP000199045">
    <property type="component" value="Unassembled WGS sequence"/>
</dbReference>
<dbReference type="InterPro" id="IPR020449">
    <property type="entry name" value="Tscrpt_reg_AraC-type_HTH"/>
</dbReference>
<proteinExistence type="predicted"/>
<dbReference type="EMBL" id="FNBN01000002">
    <property type="protein sequence ID" value="SDF76539.1"/>
    <property type="molecule type" value="Genomic_DNA"/>
</dbReference>
<dbReference type="SUPFAM" id="SSF46689">
    <property type="entry name" value="Homeodomain-like"/>
    <property type="match status" value="2"/>
</dbReference>
<evidence type="ECO:0000313" key="6">
    <source>
        <dbReference type="Proteomes" id="UP000199045"/>
    </source>
</evidence>
<dbReference type="PRINTS" id="PR00032">
    <property type="entry name" value="HTHARAC"/>
</dbReference>
<evidence type="ECO:0000313" key="5">
    <source>
        <dbReference type="EMBL" id="SDF76539.1"/>
    </source>
</evidence>
<accession>A0A1G7NT76</accession>
<keyword evidence="2 5" id="KW-0238">DNA-binding</keyword>
<dbReference type="Pfam" id="PF12833">
    <property type="entry name" value="HTH_18"/>
    <property type="match status" value="1"/>
</dbReference>
<dbReference type="AlphaFoldDB" id="A0A1G7NT76"/>
<evidence type="ECO:0000256" key="1">
    <source>
        <dbReference type="ARBA" id="ARBA00023015"/>
    </source>
</evidence>
<keyword evidence="3" id="KW-0804">Transcription</keyword>
<dbReference type="PROSITE" id="PS00041">
    <property type="entry name" value="HTH_ARAC_FAMILY_1"/>
    <property type="match status" value="1"/>
</dbReference>